<keyword evidence="6 8" id="KW-0503">Monooxygenase</keyword>
<dbReference type="PRINTS" id="PR00463">
    <property type="entry name" value="EP450I"/>
</dbReference>
<name>A0ABY6LQY2_9ARAC</name>
<dbReference type="EMBL" id="CP092883">
    <property type="protein sequence ID" value="UYV82547.1"/>
    <property type="molecule type" value="Genomic_DNA"/>
</dbReference>
<dbReference type="PANTHER" id="PTHR24302:SF15">
    <property type="entry name" value="FATTY-ACID PEROXYGENASE"/>
    <property type="match status" value="1"/>
</dbReference>
<evidence type="ECO:0000256" key="1">
    <source>
        <dbReference type="ARBA" id="ARBA00010617"/>
    </source>
</evidence>
<evidence type="ECO:0000313" key="11">
    <source>
        <dbReference type="Proteomes" id="UP001235939"/>
    </source>
</evidence>
<dbReference type="Gene3D" id="1.10.630.10">
    <property type="entry name" value="Cytochrome P450"/>
    <property type="match status" value="1"/>
</dbReference>
<reference evidence="10 11" key="1">
    <citation type="submission" date="2022-01" db="EMBL/GenBank/DDBJ databases">
        <title>A chromosomal length assembly of Cordylochernes scorpioides.</title>
        <authorList>
            <person name="Zeh D."/>
            <person name="Zeh J."/>
        </authorList>
    </citation>
    <scope>NUCLEOTIDE SEQUENCE [LARGE SCALE GENOMIC DNA]</scope>
    <source>
        <strain evidence="10">IN4F17</strain>
        <tissue evidence="10">Whole Body</tissue>
    </source>
</reference>
<sequence length="351" mass="40504">MEESPQQDVADFFFWEDEEALIKECAETTCKNLTEIAETKKPYNVKRIFGAFTMDVIATTAFGTKLDSHHDPRQPLREERSENLQPGIPMDFSTHLLRKIYSKVSPDYLAFFKDITEKLIKERKENPDVKRYDFLQMLLDELNEEEMNDPTDPSFKGLTKDEIAAQSILFFIAGYETTASTLSHCVYMLALNPECQDRLAAEVDSALSAEDVTLDYDTVKTLPYLDAVISETLRLLPPGTRMERQAAKNYKLKDTETEIPKDMIVQFPVYAMHRDPEFFPDPEKFDPERFLPENRDNICPFTYLPFGAGPRNCIAERFALLEAKLCLAKVIQKLQFHRVPETKVFIFSFIS</sequence>
<feature type="region of interest" description="Disordered" evidence="9">
    <location>
        <begin position="66"/>
        <end position="85"/>
    </location>
</feature>
<organism evidence="10 11">
    <name type="scientific">Cordylochernes scorpioides</name>
    <dbReference type="NCBI Taxonomy" id="51811"/>
    <lineage>
        <taxon>Eukaryota</taxon>
        <taxon>Metazoa</taxon>
        <taxon>Ecdysozoa</taxon>
        <taxon>Arthropoda</taxon>
        <taxon>Chelicerata</taxon>
        <taxon>Arachnida</taxon>
        <taxon>Pseudoscorpiones</taxon>
        <taxon>Cheliferoidea</taxon>
        <taxon>Chernetidae</taxon>
        <taxon>Cordylochernes</taxon>
    </lineage>
</organism>
<comment type="function">
    <text evidence="7">Cytochromes P450 are a group of heme-thiolate monooxygenases. They oxidize a variety of structurally unrelated compounds, including steroids, fatty acids, and xenobiotics.</text>
</comment>
<keyword evidence="11" id="KW-1185">Reference proteome</keyword>
<keyword evidence="2 8" id="KW-0349">Heme</keyword>
<dbReference type="InterPro" id="IPR036396">
    <property type="entry name" value="Cyt_P450_sf"/>
</dbReference>
<dbReference type="PRINTS" id="PR00385">
    <property type="entry name" value="P450"/>
</dbReference>
<keyword evidence="3 8" id="KW-0479">Metal-binding</keyword>
<dbReference type="InterPro" id="IPR002401">
    <property type="entry name" value="Cyt_P450_E_grp-I"/>
</dbReference>
<evidence type="ECO:0000256" key="2">
    <source>
        <dbReference type="ARBA" id="ARBA00022617"/>
    </source>
</evidence>
<dbReference type="PROSITE" id="PS00086">
    <property type="entry name" value="CYTOCHROME_P450"/>
    <property type="match status" value="1"/>
</dbReference>
<dbReference type="SUPFAM" id="SSF48264">
    <property type="entry name" value="Cytochrome P450"/>
    <property type="match status" value="1"/>
</dbReference>
<evidence type="ECO:0000256" key="5">
    <source>
        <dbReference type="ARBA" id="ARBA00023004"/>
    </source>
</evidence>
<dbReference type="Proteomes" id="UP001235939">
    <property type="component" value="Chromosome 21"/>
</dbReference>
<dbReference type="InterPro" id="IPR001128">
    <property type="entry name" value="Cyt_P450"/>
</dbReference>
<dbReference type="PANTHER" id="PTHR24302">
    <property type="entry name" value="CYTOCHROME P450 FAMILY 3"/>
    <property type="match status" value="1"/>
</dbReference>
<keyword evidence="4 8" id="KW-0560">Oxidoreductase</keyword>
<keyword evidence="5 8" id="KW-0408">Iron</keyword>
<accession>A0ABY6LQY2</accession>
<evidence type="ECO:0000313" key="10">
    <source>
        <dbReference type="EMBL" id="UYV82547.1"/>
    </source>
</evidence>
<comment type="similarity">
    <text evidence="1 8">Belongs to the cytochrome P450 family.</text>
</comment>
<dbReference type="InterPro" id="IPR017972">
    <property type="entry name" value="Cyt_P450_CS"/>
</dbReference>
<evidence type="ECO:0000256" key="4">
    <source>
        <dbReference type="ARBA" id="ARBA00023002"/>
    </source>
</evidence>
<evidence type="ECO:0000256" key="6">
    <source>
        <dbReference type="ARBA" id="ARBA00023033"/>
    </source>
</evidence>
<gene>
    <name evidence="10" type="ORF">LAZ67_21002738</name>
</gene>
<evidence type="ECO:0000256" key="8">
    <source>
        <dbReference type="RuleBase" id="RU000461"/>
    </source>
</evidence>
<feature type="compositionally biased region" description="Basic and acidic residues" evidence="9">
    <location>
        <begin position="66"/>
        <end position="82"/>
    </location>
</feature>
<dbReference type="InterPro" id="IPR050705">
    <property type="entry name" value="Cytochrome_P450_3A"/>
</dbReference>
<dbReference type="Pfam" id="PF00067">
    <property type="entry name" value="p450"/>
    <property type="match status" value="1"/>
</dbReference>
<evidence type="ECO:0000256" key="9">
    <source>
        <dbReference type="SAM" id="MobiDB-lite"/>
    </source>
</evidence>
<evidence type="ECO:0000256" key="3">
    <source>
        <dbReference type="ARBA" id="ARBA00022723"/>
    </source>
</evidence>
<proteinExistence type="inferred from homology"/>
<protein>
    <submittedName>
        <fullName evidence="10">CYP3A4</fullName>
    </submittedName>
</protein>
<evidence type="ECO:0000256" key="7">
    <source>
        <dbReference type="ARBA" id="ARBA00043906"/>
    </source>
</evidence>